<comment type="caution">
    <text evidence="1">The sequence shown here is derived from an EMBL/GenBank/DDBJ whole genome shotgun (WGS) entry which is preliminary data.</text>
</comment>
<gene>
    <name evidence="1" type="ORF">WAT24_14990</name>
</gene>
<evidence type="ECO:0000313" key="1">
    <source>
        <dbReference type="EMBL" id="MEI7038068.1"/>
    </source>
</evidence>
<reference evidence="1 2" key="1">
    <citation type="journal article" date="2014" name="Int. J. Syst. Evol. Microbiol.">
        <title>Fulvimonas yonginensis sp. nov., isolated from greenhouse soil, and emended description of the genus Fulvimonas.</title>
        <authorList>
            <person name="Ahn J.H."/>
            <person name="Kim S.J."/>
            <person name="Weon H.Y."/>
            <person name="Hong S.B."/>
            <person name="Seok S.J."/>
            <person name="Kwon S.W."/>
        </authorList>
    </citation>
    <scope>NUCLEOTIDE SEQUENCE [LARGE SCALE GENOMIC DNA]</scope>
    <source>
        <strain evidence="1 2">KACC 16952</strain>
    </source>
</reference>
<evidence type="ECO:0000313" key="2">
    <source>
        <dbReference type="Proteomes" id="UP001381174"/>
    </source>
</evidence>
<protein>
    <submittedName>
        <fullName evidence="1">Uncharacterized protein</fullName>
    </submittedName>
</protein>
<name>A0ABU8JEQ8_9GAMM</name>
<sequence>MFGFLKRFSMVGGGNGNGNAAVEAEARTVLGSARLFPRACDPDDGPRVVVWLGPRQNFIYSPEEAERRIGRLWPELDLKQVQRMLRYLGARVQAAIEPERVTERRSWVRDWATPREKE</sequence>
<keyword evidence="2" id="KW-1185">Reference proteome</keyword>
<organism evidence="1 2">
    <name type="scientific">Fulvimonas yonginensis</name>
    <dbReference type="NCBI Taxonomy" id="1495200"/>
    <lineage>
        <taxon>Bacteria</taxon>
        <taxon>Pseudomonadati</taxon>
        <taxon>Pseudomonadota</taxon>
        <taxon>Gammaproteobacteria</taxon>
        <taxon>Lysobacterales</taxon>
        <taxon>Rhodanobacteraceae</taxon>
        <taxon>Fulvimonas</taxon>
    </lineage>
</organism>
<dbReference type="RefSeq" id="WP_336808710.1">
    <property type="nucleotide sequence ID" value="NZ_JBBBNY010000014.1"/>
</dbReference>
<dbReference type="EMBL" id="JBBBNY010000014">
    <property type="protein sequence ID" value="MEI7038068.1"/>
    <property type="molecule type" value="Genomic_DNA"/>
</dbReference>
<accession>A0ABU8JEQ8</accession>
<dbReference type="Proteomes" id="UP001381174">
    <property type="component" value="Unassembled WGS sequence"/>
</dbReference>
<proteinExistence type="predicted"/>